<dbReference type="PANTHER" id="PTHR30290">
    <property type="entry name" value="PERIPLASMIC BINDING COMPONENT OF ABC TRANSPORTER"/>
    <property type="match status" value="1"/>
</dbReference>
<dbReference type="NCBIfam" id="TIGR02294">
    <property type="entry name" value="nickel_nikA"/>
    <property type="match status" value="1"/>
</dbReference>
<dbReference type="Gene3D" id="3.10.105.10">
    <property type="entry name" value="Dipeptide-binding Protein, Domain 3"/>
    <property type="match status" value="1"/>
</dbReference>
<evidence type="ECO:0000313" key="2">
    <source>
        <dbReference type="EMBL" id="MBM6703940.1"/>
    </source>
</evidence>
<dbReference type="Proteomes" id="UP000715095">
    <property type="component" value="Unassembled WGS sequence"/>
</dbReference>
<evidence type="ECO:0000313" key="3">
    <source>
        <dbReference type="Proteomes" id="UP000715095"/>
    </source>
</evidence>
<dbReference type="PIRSF" id="PIRSF002741">
    <property type="entry name" value="MppA"/>
    <property type="match status" value="1"/>
</dbReference>
<name>A0ABS2DRH8_9BURK</name>
<dbReference type="InterPro" id="IPR039424">
    <property type="entry name" value="SBP_5"/>
</dbReference>
<feature type="domain" description="Solute-binding protein family 5" evidence="1">
    <location>
        <begin position="92"/>
        <end position="465"/>
    </location>
</feature>
<dbReference type="Gene3D" id="3.40.190.10">
    <property type="entry name" value="Periplasmic binding protein-like II"/>
    <property type="match status" value="1"/>
</dbReference>
<dbReference type="PANTHER" id="PTHR30290:SF37">
    <property type="entry name" value="NICKEL-BINDING PERIPLASMIC PROTEIN"/>
    <property type="match status" value="1"/>
</dbReference>
<dbReference type="Pfam" id="PF00496">
    <property type="entry name" value="SBP_bac_5"/>
    <property type="match status" value="1"/>
</dbReference>
<dbReference type="InterPro" id="IPR011980">
    <property type="entry name" value="CntA-like"/>
</dbReference>
<protein>
    <submittedName>
        <fullName evidence="2">Nickel ABC transporter, nickel/metallophore periplasmic binding protein</fullName>
    </submittedName>
</protein>
<evidence type="ECO:0000259" key="1">
    <source>
        <dbReference type="Pfam" id="PF00496"/>
    </source>
</evidence>
<gene>
    <name evidence="2" type="primary">nikA</name>
    <name evidence="2" type="ORF">H6A60_05510</name>
</gene>
<dbReference type="InterPro" id="IPR030678">
    <property type="entry name" value="Peptide/Ni-bd"/>
</dbReference>
<organism evidence="2 3">
    <name type="scientific">Sutterella massiliensis</name>
    <dbReference type="NCBI Taxonomy" id="1816689"/>
    <lineage>
        <taxon>Bacteria</taxon>
        <taxon>Pseudomonadati</taxon>
        <taxon>Pseudomonadota</taxon>
        <taxon>Betaproteobacteria</taxon>
        <taxon>Burkholderiales</taxon>
        <taxon>Sutterellaceae</taxon>
        <taxon>Sutterella</taxon>
    </lineage>
</organism>
<dbReference type="InterPro" id="IPR000914">
    <property type="entry name" value="SBP_5_dom"/>
</dbReference>
<dbReference type="CDD" id="cd08489">
    <property type="entry name" value="PBP2_NikA"/>
    <property type="match status" value="1"/>
</dbReference>
<proteinExistence type="predicted"/>
<keyword evidence="3" id="KW-1185">Reference proteome</keyword>
<reference evidence="2 3" key="1">
    <citation type="journal article" date="2021" name="Sci. Rep.">
        <title>The distribution of antibiotic resistance genes in chicken gut microbiota commensals.</title>
        <authorList>
            <person name="Juricova H."/>
            <person name="Matiasovicova J."/>
            <person name="Kubasova T."/>
            <person name="Cejkova D."/>
            <person name="Rychlik I."/>
        </authorList>
    </citation>
    <scope>NUCLEOTIDE SEQUENCE [LARGE SCALE GENOMIC DNA]</scope>
    <source>
        <strain evidence="2 3">An829</strain>
    </source>
</reference>
<dbReference type="SUPFAM" id="SSF53850">
    <property type="entry name" value="Periplasmic binding protein-like II"/>
    <property type="match status" value="1"/>
</dbReference>
<accession>A0ABS2DRH8</accession>
<dbReference type="RefSeq" id="WP_205102415.1">
    <property type="nucleotide sequence ID" value="NZ_JACJJC010000007.1"/>
</dbReference>
<sequence>MTTNAAPALRFNRPIGCGLAAGALFVLLLSGCSEDAREAAASGNAREAQPRSEVVYASMKDIRDINPHLYMGEMSAQAMVFEPLVVNTPEGVKPALAESWTLSPDGRTYTFSLRKGVAYTDGEPFTAESVVKNFEAIVANRTRHAWLDMVNEIDTFEALDEHTFRLTLKHAYFPALVELALSRPFRFISPKCFKDGATKGGVSCYAGTGPWRLTEHVRDEHALFERNADYWGKKPVLERVRWVVMPDAQTMLMALEKGEVDLIFGADGDQLTSEALSMIREKGAEKGLAAELSEPIASRTVLLNSNRAPTSDKNVREALQLAFDRQAVVSGVLNGIESPAETLFAKNVPGCDVELAVRPFDRAAAEKRLDAAGWTRGADGLRVKDGQTLKLRFVFNAKNTQEKSIAETIQANYAELGVAVELQGEEKQTYLDRVRAGDFELAYSLSWGAPYDPQSFLSSWREPAHGDYQAQLGIEGKAEIDAAIGRYLIENDEAKRNAILRELLVRIHDSAVYLPISYSRTKAVHSMKLENVGFAVTQYEIPFEKMRFAAPKRANE</sequence>
<dbReference type="EMBL" id="JACJJC010000007">
    <property type="protein sequence ID" value="MBM6703940.1"/>
    <property type="molecule type" value="Genomic_DNA"/>
</dbReference>
<comment type="caution">
    <text evidence="2">The sequence shown here is derived from an EMBL/GenBank/DDBJ whole genome shotgun (WGS) entry which is preliminary data.</text>
</comment>